<dbReference type="GO" id="GO:0007165">
    <property type="term" value="P:signal transduction"/>
    <property type="evidence" value="ECO:0007669"/>
    <property type="project" value="UniProtKB-KW"/>
</dbReference>
<dbReference type="PANTHER" id="PTHR21137:SF35">
    <property type="entry name" value="ODORANT RECEPTOR 19A-RELATED"/>
    <property type="match status" value="1"/>
</dbReference>
<accession>A0A9R1TKT3</accession>
<gene>
    <name evidence="12" type="primary">LOC105271435</name>
</gene>
<dbReference type="KEGG" id="fas:105271435"/>
<dbReference type="RefSeq" id="XP_011311290.1">
    <property type="nucleotide sequence ID" value="XM_011312988.1"/>
</dbReference>
<evidence type="ECO:0000256" key="8">
    <source>
        <dbReference type="ARBA" id="ARBA00023170"/>
    </source>
</evidence>
<dbReference type="GO" id="GO:0004984">
    <property type="term" value="F:olfactory receptor activity"/>
    <property type="evidence" value="ECO:0007669"/>
    <property type="project" value="InterPro"/>
</dbReference>
<dbReference type="Proteomes" id="UP000694866">
    <property type="component" value="Unplaced"/>
</dbReference>
<dbReference type="OrthoDB" id="6597368at2759"/>
<keyword evidence="7 10" id="KW-0472">Membrane</keyword>
<keyword evidence="3" id="KW-0716">Sensory transduction</keyword>
<reference evidence="12" key="1">
    <citation type="submission" date="2025-08" db="UniProtKB">
        <authorList>
            <consortium name="RefSeq"/>
        </authorList>
    </citation>
    <scope>IDENTIFICATION</scope>
    <source>
        <strain evidence="12">USDA-PBARC FA_bdor</strain>
        <tissue evidence="12">Whole organism</tissue>
    </source>
</reference>
<feature type="transmembrane region" description="Helical" evidence="10">
    <location>
        <begin position="51"/>
        <end position="70"/>
    </location>
</feature>
<name>A0A9R1TKT3_9HYME</name>
<keyword evidence="2" id="KW-1003">Cell membrane</keyword>
<keyword evidence="5" id="KW-0552">Olfaction</keyword>
<dbReference type="GO" id="GO:0005886">
    <property type="term" value="C:plasma membrane"/>
    <property type="evidence" value="ECO:0007669"/>
    <property type="project" value="UniProtKB-SubCell"/>
</dbReference>
<evidence type="ECO:0000256" key="6">
    <source>
        <dbReference type="ARBA" id="ARBA00022989"/>
    </source>
</evidence>
<evidence type="ECO:0000256" key="10">
    <source>
        <dbReference type="SAM" id="Phobius"/>
    </source>
</evidence>
<protein>
    <submittedName>
        <fullName evidence="12">Odorant receptor 42b-like</fullName>
    </submittedName>
</protein>
<keyword evidence="11" id="KW-1185">Reference proteome</keyword>
<evidence type="ECO:0000256" key="7">
    <source>
        <dbReference type="ARBA" id="ARBA00023136"/>
    </source>
</evidence>
<sequence length="85" mass="9736">MQISVLCAVANEATFECENVSSGIYHMNWYLLPRRAKSYLILMMVRTLRPVVFMSGHVIVLSLNAFSNLLKRSYSAYTMLQQNSN</sequence>
<dbReference type="GeneID" id="105271435"/>
<evidence type="ECO:0000256" key="9">
    <source>
        <dbReference type="ARBA" id="ARBA00023224"/>
    </source>
</evidence>
<dbReference type="GO" id="GO:0005549">
    <property type="term" value="F:odorant binding"/>
    <property type="evidence" value="ECO:0007669"/>
    <property type="project" value="InterPro"/>
</dbReference>
<proteinExistence type="predicted"/>
<evidence type="ECO:0000256" key="2">
    <source>
        <dbReference type="ARBA" id="ARBA00022475"/>
    </source>
</evidence>
<dbReference type="AlphaFoldDB" id="A0A9R1TKT3"/>
<keyword evidence="4 10" id="KW-0812">Transmembrane</keyword>
<comment type="subcellular location">
    <subcellularLocation>
        <location evidence="1">Cell membrane</location>
        <topology evidence="1">Multi-pass membrane protein</topology>
    </subcellularLocation>
</comment>
<keyword evidence="8" id="KW-0675">Receptor</keyword>
<keyword evidence="9" id="KW-0807">Transducer</keyword>
<evidence type="ECO:0000313" key="12">
    <source>
        <dbReference type="RefSeq" id="XP_011311290.1"/>
    </source>
</evidence>
<dbReference type="Pfam" id="PF02949">
    <property type="entry name" value="7tm_6"/>
    <property type="match status" value="1"/>
</dbReference>
<dbReference type="PANTHER" id="PTHR21137">
    <property type="entry name" value="ODORANT RECEPTOR"/>
    <property type="match status" value="1"/>
</dbReference>
<dbReference type="InterPro" id="IPR004117">
    <property type="entry name" value="7tm6_olfct_rcpt"/>
</dbReference>
<evidence type="ECO:0000313" key="11">
    <source>
        <dbReference type="Proteomes" id="UP000694866"/>
    </source>
</evidence>
<evidence type="ECO:0000256" key="3">
    <source>
        <dbReference type="ARBA" id="ARBA00022606"/>
    </source>
</evidence>
<evidence type="ECO:0000256" key="1">
    <source>
        <dbReference type="ARBA" id="ARBA00004651"/>
    </source>
</evidence>
<evidence type="ECO:0000256" key="4">
    <source>
        <dbReference type="ARBA" id="ARBA00022692"/>
    </source>
</evidence>
<organism evidence="11 12">
    <name type="scientific">Fopius arisanus</name>
    <dbReference type="NCBI Taxonomy" id="64838"/>
    <lineage>
        <taxon>Eukaryota</taxon>
        <taxon>Metazoa</taxon>
        <taxon>Ecdysozoa</taxon>
        <taxon>Arthropoda</taxon>
        <taxon>Hexapoda</taxon>
        <taxon>Insecta</taxon>
        <taxon>Pterygota</taxon>
        <taxon>Neoptera</taxon>
        <taxon>Endopterygota</taxon>
        <taxon>Hymenoptera</taxon>
        <taxon>Apocrita</taxon>
        <taxon>Ichneumonoidea</taxon>
        <taxon>Braconidae</taxon>
        <taxon>Opiinae</taxon>
        <taxon>Fopius</taxon>
    </lineage>
</organism>
<evidence type="ECO:0000256" key="5">
    <source>
        <dbReference type="ARBA" id="ARBA00022725"/>
    </source>
</evidence>
<keyword evidence="6 10" id="KW-1133">Transmembrane helix</keyword>